<dbReference type="Proteomes" id="UP000075950">
    <property type="component" value="Chromosome"/>
</dbReference>
<evidence type="ECO:0000313" key="4">
    <source>
        <dbReference type="Proteomes" id="UP000075950"/>
    </source>
</evidence>
<proteinExistence type="predicted"/>
<dbReference type="Gene3D" id="3.90.220.20">
    <property type="entry name" value="DNA methylase specificity domains"/>
    <property type="match status" value="1"/>
</dbReference>
<accession>A0A144M8H3</accession>
<name>A0A144M8H3_BRELN</name>
<gene>
    <name evidence="3" type="ORF">A2T55_02390</name>
</gene>
<dbReference type="KEGG" id="bly:A2T55_02390"/>
<keyword evidence="1" id="KW-0680">Restriction system</keyword>
<organism evidence="3 4">
    <name type="scientific">Brevibacterium linens</name>
    <dbReference type="NCBI Taxonomy" id="1703"/>
    <lineage>
        <taxon>Bacteria</taxon>
        <taxon>Bacillati</taxon>
        <taxon>Actinomycetota</taxon>
        <taxon>Actinomycetes</taxon>
        <taxon>Micrococcales</taxon>
        <taxon>Brevibacteriaceae</taxon>
        <taxon>Brevibacterium</taxon>
    </lineage>
</organism>
<dbReference type="GO" id="GO:0003677">
    <property type="term" value="F:DNA binding"/>
    <property type="evidence" value="ECO:0007669"/>
    <property type="project" value="UniProtKB-KW"/>
</dbReference>
<reference evidence="4" key="1">
    <citation type="submission" date="2016-03" db="EMBL/GenBank/DDBJ databases">
        <authorList>
            <person name="Ploux O."/>
        </authorList>
    </citation>
    <scope>NUCLEOTIDE SEQUENCE [LARGE SCALE GENOMIC DNA]</scope>
    <source>
        <strain evidence="4">BS258</strain>
    </source>
</reference>
<sequence length="131" mass="14252">MTSRATIGALAIAAVPMAVNQGFIVANATDPDGQWWLYHEMKSRVPEFLNFANGATFMELPRGKFKQIPARWPGEGKLRSFNVAVSEIHERGRAAGVESASLARTRDELLPLLMNGKITVKDAEAVVSDAV</sequence>
<dbReference type="SUPFAM" id="SSF116734">
    <property type="entry name" value="DNA methylase specificity domain"/>
    <property type="match status" value="1"/>
</dbReference>
<evidence type="ECO:0000313" key="3">
    <source>
        <dbReference type="EMBL" id="AMT92788.1"/>
    </source>
</evidence>
<evidence type="ECO:0000256" key="2">
    <source>
        <dbReference type="ARBA" id="ARBA00023125"/>
    </source>
</evidence>
<evidence type="ECO:0000256" key="1">
    <source>
        <dbReference type="ARBA" id="ARBA00022747"/>
    </source>
</evidence>
<dbReference type="GO" id="GO:0009307">
    <property type="term" value="P:DNA restriction-modification system"/>
    <property type="evidence" value="ECO:0007669"/>
    <property type="project" value="UniProtKB-KW"/>
</dbReference>
<dbReference type="REBASE" id="143421">
    <property type="entry name" value="S.Bep258ORF2385P"/>
</dbReference>
<dbReference type="InterPro" id="IPR044946">
    <property type="entry name" value="Restrct_endonuc_typeI_TRD_sf"/>
</dbReference>
<dbReference type="EMBL" id="CP014869">
    <property type="protein sequence ID" value="AMT92788.1"/>
    <property type="molecule type" value="Genomic_DNA"/>
</dbReference>
<protein>
    <recommendedName>
        <fullName evidence="5">Type I restriction modification DNA specificity domain-containing protein</fullName>
    </recommendedName>
</protein>
<evidence type="ECO:0008006" key="5">
    <source>
        <dbReference type="Google" id="ProtNLM"/>
    </source>
</evidence>
<keyword evidence="2" id="KW-0238">DNA-binding</keyword>
<dbReference type="AlphaFoldDB" id="A0A144M8H3"/>